<feature type="region of interest" description="Disordered" evidence="1">
    <location>
        <begin position="55"/>
        <end position="287"/>
    </location>
</feature>
<dbReference type="EMBL" id="NQVE01000076">
    <property type="protein sequence ID" value="RAL49737.1"/>
    <property type="molecule type" value="Genomic_DNA"/>
</dbReference>
<gene>
    <name evidence="3" type="ORF">DM860_002028</name>
</gene>
<proteinExistence type="predicted"/>
<feature type="compositionally biased region" description="Polar residues" evidence="1">
    <location>
        <begin position="493"/>
        <end position="502"/>
    </location>
</feature>
<feature type="region of interest" description="Disordered" evidence="1">
    <location>
        <begin position="493"/>
        <end position="534"/>
    </location>
</feature>
<feature type="region of interest" description="Disordered" evidence="1">
    <location>
        <begin position="1"/>
        <end position="22"/>
    </location>
</feature>
<feature type="compositionally biased region" description="Polar residues" evidence="1">
    <location>
        <begin position="266"/>
        <end position="279"/>
    </location>
</feature>
<evidence type="ECO:0000313" key="4">
    <source>
        <dbReference type="Proteomes" id="UP000249390"/>
    </source>
</evidence>
<evidence type="ECO:0000256" key="1">
    <source>
        <dbReference type="SAM" id="MobiDB-lite"/>
    </source>
</evidence>
<feature type="compositionally biased region" description="Basic and acidic residues" evidence="1">
    <location>
        <begin position="64"/>
        <end position="86"/>
    </location>
</feature>
<organism evidence="3 4">
    <name type="scientific">Cuscuta australis</name>
    <dbReference type="NCBI Taxonomy" id="267555"/>
    <lineage>
        <taxon>Eukaryota</taxon>
        <taxon>Viridiplantae</taxon>
        <taxon>Streptophyta</taxon>
        <taxon>Embryophyta</taxon>
        <taxon>Tracheophyta</taxon>
        <taxon>Spermatophyta</taxon>
        <taxon>Magnoliopsida</taxon>
        <taxon>eudicotyledons</taxon>
        <taxon>Gunneridae</taxon>
        <taxon>Pentapetalae</taxon>
        <taxon>asterids</taxon>
        <taxon>lamiids</taxon>
        <taxon>Solanales</taxon>
        <taxon>Convolvulaceae</taxon>
        <taxon>Cuscuteae</taxon>
        <taxon>Cuscuta</taxon>
        <taxon>Cuscuta subgen. Grammica</taxon>
        <taxon>Cuscuta sect. Cleistogrammica</taxon>
    </lineage>
</organism>
<evidence type="ECO:0000313" key="3">
    <source>
        <dbReference type="EMBL" id="RAL49737.1"/>
    </source>
</evidence>
<feature type="region of interest" description="Disordered" evidence="1">
    <location>
        <begin position="755"/>
        <end position="851"/>
    </location>
</feature>
<feature type="domain" description="GBF-interacting protein 1 N-terminal" evidence="2">
    <location>
        <begin position="18"/>
        <end position="77"/>
    </location>
</feature>
<dbReference type="SUPFAM" id="SSF46934">
    <property type="entry name" value="UBA-like"/>
    <property type="match status" value="1"/>
</dbReference>
<feature type="compositionally biased region" description="Polar residues" evidence="1">
    <location>
        <begin position="198"/>
        <end position="221"/>
    </location>
</feature>
<feature type="compositionally biased region" description="Gly residues" evidence="1">
    <location>
        <begin position="1"/>
        <end position="15"/>
    </location>
</feature>
<feature type="region of interest" description="Disordered" evidence="1">
    <location>
        <begin position="422"/>
        <end position="446"/>
    </location>
</feature>
<dbReference type="InterPro" id="IPR009719">
    <property type="entry name" value="GIP1_N"/>
</dbReference>
<keyword evidence="4" id="KW-1185">Reference proteome</keyword>
<feature type="compositionally biased region" description="Polar residues" evidence="1">
    <location>
        <begin position="791"/>
        <end position="800"/>
    </location>
</feature>
<feature type="compositionally biased region" description="Polar residues" evidence="1">
    <location>
        <begin position="835"/>
        <end position="851"/>
    </location>
</feature>
<sequence length="851" mass="91144">MSSRRGGNGGGGGGVAMIPTGSRKMVDSLKEIVKNHPDSEIYAALKECNMDPNEAVSRLLSQDPFHEVKSKRDKRKENKDAPESRSHGASSYGRGSKGSADRYAGRGGSDLALHGKSTSAYKENGFSTMKSTRITGSVTTRRLPTINDAVDTEKKKLADDVSPTPQYSSGHQPAWVGVPGKMSMADIVKKGKPHSKATDGSSNESWPQANVASHSFSQRSSGGPLDENWHLSQDDQTSPAQQHDDWPLIEQPSAAARNYSVPDPPTSQLHPNSSTMEFNRTSEHQPQFDEVPEAQFNDTDNVNSAGDGPMVSNSLHDRKFVDDNSGGADNDLDRYQPSLNHAFDGTEVDDADASVSLVAANMQQISIQEEEQVASPERDGPSVVIPEHLQVQAADCLNLSFGSFGTGISATPSGDLASAPVETHVEDTSVDADAPPDGHLTNVSSEYYGDEDLRNATGDILFHRTEAVSENYEQPTDSQPDSLKVEYPEAAAAQSNQYSFPSSKPADYTYENSQSPNVAFSQSQTSSHTKNNASFTNSMGYSSSLPSNLLTANVHAGRESEHPYSPFSSQAMPPKYNNSVSISGGSSISMPEALKAIGLSSTHLTQQSLNGSNIATGPAIHQHLALHPYSQQTLPVGPFTNIISYPYMPQSYTYMPPGFQQPPFAAGNSSYQQSLAALLPQYKNSVSVSSLPPPAAGVASGYGGAFGNSSGTIHGSFPLHPSAAPSTSLGIDDGLSSRYKDINHLMSLQQGDNSGMWVHGHSSRTMSAPPTNPYYNIQGHNQPPGGGFRQVPQQSSQNHASLGYPNFYHSQAGISLDHHHHPQQHLRDGSLAGAQVQQPKPSSQQLWQNGY</sequence>
<dbReference type="InterPro" id="IPR009060">
    <property type="entry name" value="UBA-like_sf"/>
</dbReference>
<evidence type="ECO:0000259" key="2">
    <source>
        <dbReference type="Pfam" id="PF06972"/>
    </source>
</evidence>
<comment type="caution">
    <text evidence="3">The sequence shown here is derived from an EMBL/GenBank/DDBJ whole genome shotgun (WGS) entry which is preliminary data.</text>
</comment>
<dbReference type="AlphaFoldDB" id="A0A328DVJ0"/>
<reference evidence="3 4" key="1">
    <citation type="submission" date="2018-06" db="EMBL/GenBank/DDBJ databases">
        <title>The Genome of Cuscuta australis (Dodder) Provides Insight into the Evolution of Plant Parasitism.</title>
        <authorList>
            <person name="Liu H."/>
        </authorList>
    </citation>
    <scope>NUCLEOTIDE SEQUENCE [LARGE SCALE GENOMIC DNA]</scope>
    <source>
        <strain evidence="4">cv. Yunnan</strain>
        <tissue evidence="3">Vines</tissue>
    </source>
</reference>
<feature type="compositionally biased region" description="Polar residues" evidence="1">
    <location>
        <begin position="763"/>
        <end position="781"/>
    </location>
</feature>
<dbReference type="PANTHER" id="PTHR46445">
    <property type="entry name" value="RNA POLYMERASE II DEGRADATION FACTOR-LIKE PROTEIN (DUF1296)"/>
    <property type="match status" value="1"/>
</dbReference>
<protein>
    <recommendedName>
        <fullName evidence="2">GBF-interacting protein 1 N-terminal domain-containing protein</fullName>
    </recommendedName>
</protein>
<name>A0A328DVJ0_9ASTE</name>
<dbReference type="Pfam" id="PF06972">
    <property type="entry name" value="GIP1_N"/>
    <property type="match status" value="1"/>
</dbReference>
<accession>A0A328DVJ0</accession>
<feature type="compositionally biased region" description="Polar residues" evidence="1">
    <location>
        <begin position="116"/>
        <end position="142"/>
    </location>
</feature>
<dbReference type="PANTHER" id="PTHR46445:SF3">
    <property type="entry name" value="RNA POLYMERASE II DEGRADATION FACTOR-LIKE PROTEIN (DUF1296)-RELATED"/>
    <property type="match status" value="1"/>
</dbReference>
<dbReference type="Proteomes" id="UP000249390">
    <property type="component" value="Unassembled WGS sequence"/>
</dbReference>
<feature type="compositionally biased region" description="Polar residues" evidence="1">
    <location>
        <begin position="510"/>
        <end position="534"/>
    </location>
</feature>